<feature type="compositionally biased region" description="Basic and acidic residues" evidence="1">
    <location>
        <begin position="391"/>
        <end position="400"/>
    </location>
</feature>
<evidence type="ECO:0000313" key="3">
    <source>
        <dbReference type="EMBL" id="KAF7323256.1"/>
    </source>
</evidence>
<evidence type="ECO:0000313" key="4">
    <source>
        <dbReference type="Proteomes" id="UP000613580"/>
    </source>
</evidence>
<dbReference type="OrthoDB" id="3354175at2759"/>
<proteinExistence type="predicted"/>
<reference evidence="3" key="1">
    <citation type="submission" date="2020-05" db="EMBL/GenBank/DDBJ databases">
        <title>Mycena genomes resolve the evolution of fungal bioluminescence.</title>
        <authorList>
            <person name="Tsai I.J."/>
        </authorList>
    </citation>
    <scope>NUCLEOTIDE SEQUENCE</scope>
    <source>
        <strain evidence="3">110903Hualien_Pintung</strain>
    </source>
</reference>
<feature type="region of interest" description="Disordered" evidence="1">
    <location>
        <begin position="333"/>
        <end position="400"/>
    </location>
</feature>
<organism evidence="3 4">
    <name type="scientific">Mycena chlorophos</name>
    <name type="common">Agaric fungus</name>
    <name type="synonym">Agaricus chlorophos</name>
    <dbReference type="NCBI Taxonomy" id="658473"/>
    <lineage>
        <taxon>Eukaryota</taxon>
        <taxon>Fungi</taxon>
        <taxon>Dikarya</taxon>
        <taxon>Basidiomycota</taxon>
        <taxon>Agaricomycotina</taxon>
        <taxon>Agaricomycetes</taxon>
        <taxon>Agaricomycetidae</taxon>
        <taxon>Agaricales</taxon>
        <taxon>Marasmiineae</taxon>
        <taxon>Mycenaceae</taxon>
        <taxon>Mycena</taxon>
    </lineage>
</organism>
<keyword evidence="4" id="KW-1185">Reference proteome</keyword>
<feature type="transmembrane region" description="Helical" evidence="2">
    <location>
        <begin position="112"/>
        <end position="129"/>
    </location>
</feature>
<feature type="transmembrane region" description="Helical" evidence="2">
    <location>
        <begin position="231"/>
        <end position="252"/>
    </location>
</feature>
<evidence type="ECO:0000256" key="2">
    <source>
        <dbReference type="SAM" id="Phobius"/>
    </source>
</evidence>
<feature type="transmembrane region" description="Helical" evidence="2">
    <location>
        <begin position="189"/>
        <end position="211"/>
    </location>
</feature>
<evidence type="ECO:0000256" key="1">
    <source>
        <dbReference type="SAM" id="MobiDB-lite"/>
    </source>
</evidence>
<name>A0A8H6TTX3_MYCCL</name>
<keyword evidence="2" id="KW-1133">Transmembrane helix</keyword>
<protein>
    <submittedName>
        <fullName evidence="3">Uncharacterized protein</fullName>
    </submittedName>
</protein>
<dbReference type="EMBL" id="JACAZE010000001">
    <property type="protein sequence ID" value="KAF7323256.1"/>
    <property type="molecule type" value="Genomic_DNA"/>
</dbReference>
<keyword evidence="2" id="KW-0812">Transmembrane</keyword>
<feature type="compositionally biased region" description="Basic and acidic residues" evidence="1">
    <location>
        <begin position="368"/>
        <end position="378"/>
    </location>
</feature>
<accession>A0A8H6TTX3</accession>
<dbReference type="Proteomes" id="UP000613580">
    <property type="component" value="Unassembled WGS sequence"/>
</dbReference>
<feature type="transmembrane region" description="Helical" evidence="2">
    <location>
        <begin position="74"/>
        <end position="100"/>
    </location>
</feature>
<comment type="caution">
    <text evidence="3">The sequence shown here is derived from an EMBL/GenBank/DDBJ whole genome shotgun (WGS) entry which is preliminary data.</text>
</comment>
<feature type="transmembrane region" description="Helical" evidence="2">
    <location>
        <begin position="305"/>
        <end position="325"/>
    </location>
</feature>
<sequence length="400" mass="44124">MQTFKGAWQGSRCLLPSYCPPLPCTSFRPLICAVPLRLLGRRFFEGLRSRRPSQTLLYDVLLFQWSRSSPPDKAGLLSTVLESILYGFSLLMYGLTMWVLLRTNSSRINKPMVVVSCLLFIFSSIHIGVDINRLNTGFISERDAPGGPPVFFGNPAQPSFVFKNAIYTLQTVTGDGVVIYRCFMVWRRWWIIILPCILWCGVAVAGAGSVYTCTTSGASSSDIYALELGRWIKAFYSTTLACNFTATALLAFRLWTINKGVTGTRVTRGVVLPVLLIVIDSGALYSSALVAALTCFALGSNGQYVVLDMVTPIISIAFYMVILRVGMARGPLSNRGTSTNGPSMPRIPLSRTDVRSHPHQGMKIQIEVQREDDTRHAQEEDEYSDTAMKMGGDRSSGHAL</sequence>
<keyword evidence="2" id="KW-0472">Membrane</keyword>
<gene>
    <name evidence="3" type="ORF">HMN09_00106400</name>
</gene>
<feature type="transmembrane region" description="Helical" evidence="2">
    <location>
        <begin position="272"/>
        <end position="299"/>
    </location>
</feature>
<dbReference type="AlphaFoldDB" id="A0A8H6TTX3"/>